<sequence length="144" mass="15806">MSLGPVEMLLVKFPGNQFTGEIVPALQELVDNNTVRILDLLFIKKDADGSLTIIEVDEVDEDEVYDAFDPLVPEVNGFLAESDAITLAQSLEPNSSAALLLFENVWATRFRDAIVNANGQVLLSERIPHRVIEALSTEQPEAIA</sequence>
<reference evidence="1" key="2">
    <citation type="journal article" date="2015" name="Genome Announc.">
        <title>Draft Genome Sequence of Filamentous Marine Cyanobacterium Lyngbya confervoides Strain BDU141951.</title>
        <authorList>
            <person name="Chandrababunaidu M.M."/>
            <person name="Sen D."/>
            <person name="Tripathy S."/>
        </authorList>
    </citation>
    <scope>NUCLEOTIDE SEQUENCE</scope>
    <source>
        <strain evidence="1">BDU141951</strain>
    </source>
</reference>
<protein>
    <recommendedName>
        <fullName evidence="2">DUF1269 domain-containing protein</fullName>
    </recommendedName>
</protein>
<dbReference type="EMBL" id="JTHE02000003">
    <property type="protein sequence ID" value="NEV68157.1"/>
    <property type="molecule type" value="Genomic_DNA"/>
</dbReference>
<name>A0A0C1YCB5_9CYAN</name>
<evidence type="ECO:0008006" key="2">
    <source>
        <dbReference type="Google" id="ProtNLM"/>
    </source>
</evidence>
<proteinExistence type="predicted"/>
<organism evidence="1">
    <name type="scientific">Lyngbya confervoides BDU141951</name>
    <dbReference type="NCBI Taxonomy" id="1574623"/>
    <lineage>
        <taxon>Bacteria</taxon>
        <taxon>Bacillati</taxon>
        <taxon>Cyanobacteriota</taxon>
        <taxon>Cyanophyceae</taxon>
        <taxon>Oscillatoriophycideae</taxon>
        <taxon>Oscillatoriales</taxon>
        <taxon>Microcoleaceae</taxon>
        <taxon>Lyngbya</taxon>
    </lineage>
</organism>
<comment type="caution">
    <text evidence="1">The sequence shown here is derived from an EMBL/GenBank/DDBJ whole genome shotgun (WGS) entry which is preliminary data.</text>
</comment>
<dbReference type="Pfam" id="PF19850">
    <property type="entry name" value="DUF6325"/>
    <property type="match status" value="1"/>
</dbReference>
<reference evidence="1" key="3">
    <citation type="submission" date="2020-02" db="EMBL/GenBank/DDBJ databases">
        <authorList>
            <person name="Sarangi A.N."/>
            <person name="Ghosh S."/>
            <person name="Mukherjee M."/>
            <person name="Tripathy S."/>
        </authorList>
    </citation>
    <scope>NUCLEOTIDE SEQUENCE</scope>
    <source>
        <strain evidence="1">BDU141951</strain>
    </source>
</reference>
<dbReference type="AlphaFoldDB" id="A0A0C1YCB5"/>
<accession>A0A0C1YCB5</accession>
<reference evidence="1" key="1">
    <citation type="submission" date="2014-11" db="EMBL/GenBank/DDBJ databases">
        <authorList>
            <person name="Malar M.C."/>
            <person name="Sen D."/>
            <person name="Tripathy S."/>
        </authorList>
    </citation>
    <scope>NUCLEOTIDE SEQUENCE</scope>
    <source>
        <strain evidence="1">BDU141951</strain>
    </source>
</reference>
<dbReference type="InterPro" id="IPR046288">
    <property type="entry name" value="DUF6325"/>
</dbReference>
<evidence type="ECO:0000313" key="1">
    <source>
        <dbReference type="EMBL" id="NEV68157.1"/>
    </source>
</evidence>
<gene>
    <name evidence="1" type="ORF">QQ91_013660</name>
</gene>